<organism evidence="1 2">
    <name type="scientific">Bacillus salacetis</name>
    <dbReference type="NCBI Taxonomy" id="2315464"/>
    <lineage>
        <taxon>Bacteria</taxon>
        <taxon>Bacillati</taxon>
        <taxon>Bacillota</taxon>
        <taxon>Bacilli</taxon>
        <taxon>Bacillales</taxon>
        <taxon>Bacillaceae</taxon>
        <taxon>Bacillus</taxon>
    </lineage>
</organism>
<dbReference type="InterPro" id="IPR036390">
    <property type="entry name" value="WH_DNA-bd_sf"/>
</dbReference>
<dbReference type="OrthoDB" id="32510at2"/>
<evidence type="ECO:0000313" key="2">
    <source>
        <dbReference type="Proteomes" id="UP000265801"/>
    </source>
</evidence>
<keyword evidence="2" id="KW-1185">Reference proteome</keyword>
<dbReference type="AlphaFoldDB" id="A0A3A1QUG4"/>
<dbReference type="PANTHER" id="PTHR33221:SF15">
    <property type="entry name" value="HTH-TYPE TRANSCRIPTIONAL REGULATOR YWGB-RELATED"/>
    <property type="match status" value="1"/>
</dbReference>
<reference evidence="1 2" key="1">
    <citation type="submission" date="2018-09" db="EMBL/GenBank/DDBJ databases">
        <title>Bacillus saliacetes sp. nov., isolated from Thai shrimp paste (Ka-pi).</title>
        <authorList>
            <person name="Daroonpunt R."/>
            <person name="Tanasupawat S."/>
            <person name="Yiamsombut S."/>
        </authorList>
    </citation>
    <scope>NUCLEOTIDE SEQUENCE [LARGE SCALE GENOMIC DNA]</scope>
    <source>
        <strain evidence="1 2">SKP7-4</strain>
    </source>
</reference>
<accession>A0A3A1QUG4</accession>
<dbReference type="GO" id="GO:0003700">
    <property type="term" value="F:DNA-binding transcription factor activity"/>
    <property type="evidence" value="ECO:0007669"/>
    <property type="project" value="TreeGrafter"/>
</dbReference>
<dbReference type="PANTHER" id="PTHR33221">
    <property type="entry name" value="WINGED HELIX-TURN-HELIX TRANSCRIPTIONAL REGULATOR, RRF2 FAMILY"/>
    <property type="match status" value="1"/>
</dbReference>
<dbReference type="PROSITE" id="PS51197">
    <property type="entry name" value="HTH_RRF2_2"/>
    <property type="match status" value="1"/>
</dbReference>
<dbReference type="InterPro" id="IPR036388">
    <property type="entry name" value="WH-like_DNA-bd_sf"/>
</dbReference>
<dbReference type="Proteomes" id="UP000265801">
    <property type="component" value="Unassembled WGS sequence"/>
</dbReference>
<name>A0A3A1QUG4_9BACI</name>
<dbReference type="InterPro" id="IPR000944">
    <property type="entry name" value="Tscrpt_reg_Rrf2"/>
</dbReference>
<gene>
    <name evidence="1" type="ORF">D3H55_15355</name>
</gene>
<dbReference type="EMBL" id="QXIR01000022">
    <property type="protein sequence ID" value="RIW31348.1"/>
    <property type="molecule type" value="Genomic_DNA"/>
</dbReference>
<evidence type="ECO:0000313" key="1">
    <source>
        <dbReference type="EMBL" id="RIW31348.1"/>
    </source>
</evidence>
<sequence>MNEVTSVKWFGMAIQALVVLAGNEGLCPSGELAEKLNSKSVFLRKILRHLVKEELIQAKEGRDGGYFLVKKPEDIKLSEVYEAMRSETFPKGFFDVETKECFAPCTRESMSELRDEMESWVVSGLEQKTIRDLMKHKELPDK</sequence>
<dbReference type="RefSeq" id="WP_119548202.1">
    <property type="nucleotide sequence ID" value="NZ_QXIR01000022.1"/>
</dbReference>
<dbReference type="Gene3D" id="1.10.10.10">
    <property type="entry name" value="Winged helix-like DNA-binding domain superfamily/Winged helix DNA-binding domain"/>
    <property type="match status" value="1"/>
</dbReference>
<dbReference type="Pfam" id="PF02082">
    <property type="entry name" value="Rrf2"/>
    <property type="match status" value="1"/>
</dbReference>
<comment type="caution">
    <text evidence="1">The sequence shown here is derived from an EMBL/GenBank/DDBJ whole genome shotgun (WGS) entry which is preliminary data.</text>
</comment>
<dbReference type="GO" id="GO:0005829">
    <property type="term" value="C:cytosol"/>
    <property type="evidence" value="ECO:0007669"/>
    <property type="project" value="TreeGrafter"/>
</dbReference>
<proteinExistence type="predicted"/>
<dbReference type="SUPFAM" id="SSF46785">
    <property type="entry name" value="Winged helix' DNA-binding domain"/>
    <property type="match status" value="1"/>
</dbReference>
<protein>
    <submittedName>
        <fullName evidence="1">Rrf2 family transcriptional regulator</fullName>
    </submittedName>
</protein>